<name>A0A9E8NEG4_9BACT</name>
<dbReference type="Proteomes" id="UP001164653">
    <property type="component" value="Chromosome"/>
</dbReference>
<keyword evidence="2" id="KW-1185">Reference proteome</keyword>
<dbReference type="RefSeq" id="WP_244819094.1">
    <property type="nucleotide sequence ID" value="NZ_CP112998.1"/>
</dbReference>
<organism evidence="1 2">
    <name type="scientific">Dyadobacter pollutisoli</name>
    <dbReference type="NCBI Taxonomy" id="2910158"/>
    <lineage>
        <taxon>Bacteria</taxon>
        <taxon>Pseudomonadati</taxon>
        <taxon>Bacteroidota</taxon>
        <taxon>Cytophagia</taxon>
        <taxon>Cytophagales</taxon>
        <taxon>Spirosomataceae</taxon>
        <taxon>Dyadobacter</taxon>
    </lineage>
</organism>
<evidence type="ECO:0000313" key="2">
    <source>
        <dbReference type="Proteomes" id="UP001164653"/>
    </source>
</evidence>
<dbReference type="SUPFAM" id="SSF56935">
    <property type="entry name" value="Porins"/>
    <property type="match status" value="1"/>
</dbReference>
<accession>A0A9E8NEG4</accession>
<dbReference type="EMBL" id="CP112998">
    <property type="protein sequence ID" value="WAC13798.1"/>
    <property type="molecule type" value="Genomic_DNA"/>
</dbReference>
<dbReference type="AlphaFoldDB" id="A0A9E8NEG4"/>
<evidence type="ECO:0000313" key="1">
    <source>
        <dbReference type="EMBL" id="WAC13798.1"/>
    </source>
</evidence>
<sequence length="401" mass="43808">MAAPGGVVFGNGNVNTAMWATGIKDLNLGWESTSQYNFGVDLGLLNDRLSVMANYYISRSYNLLFNQPLSAISGSSTILTNLRNSKVQNKGIDLQVDARVISTRDFDLNVSGNISVNRNKVLDMGGASTIITNGAERSYLTHITQEGQPIGMFYGFKVKGMVRESDMENLAADNAVYNASTQSFPQGYSIKGPARSTASTNPLRPGDLYFEDTNGDGVVNDADKKVIGSPHAKFTYGFAVTASYKNFDFSSSFNGSYGNKVLDGQDYYLYNMEGSGNQYTKVLDRYRSESQPGNGKVYRASRGGTQSNSTRLSTFYLQNGSFLRCTNLTLGYTMPQIASLTNNAVTNLRLYVGVDNAFTLTKYLGYNPEVDYNNGANLTPGVDYGKYPLARAYNIGARITF</sequence>
<dbReference type="KEGG" id="dpf:ON006_07515"/>
<reference evidence="1" key="1">
    <citation type="submission" date="2022-11" db="EMBL/GenBank/DDBJ databases">
        <title>Dyadobacter pollutisoli sp. nov., isolated from plastic dumped soil.</title>
        <authorList>
            <person name="Kim J.M."/>
            <person name="Kim K.R."/>
            <person name="Lee J.K."/>
            <person name="Hao L."/>
            <person name="Jeon C.O."/>
        </authorList>
    </citation>
    <scope>NUCLEOTIDE SEQUENCE</scope>
    <source>
        <strain evidence="1">U1</strain>
    </source>
</reference>
<protein>
    <submittedName>
        <fullName evidence="1">TonB-dependent receptor</fullName>
    </submittedName>
</protein>
<gene>
    <name evidence="1" type="ORF">ON006_07515</name>
</gene>
<proteinExistence type="predicted"/>
<keyword evidence="1" id="KW-0675">Receptor</keyword>